<sequence>MKNLKSLVYVSDERTVQLNSYIQGQKLGAFGEVLFETLVMFNDSTEVALQVISGSSTKPTVIQVTAFDRHGNELGSNKSERLIGSHTITLSNGTTYTLNVQNRVEFGSERIDLIRKSPFRPCFTFNILTNTSLRKNGEHAAILLDGEPLILTGLMSDIDAVRRAVQLCEKNLPDLKRFLELQSLDGRLSFGSVDIGECDSYGAYTVSRSEPGVYENYHKSAAEAVAVVMVESCSLADFLATQSSTASILLGSDISLNDGVSVV</sequence>
<organism evidence="1">
    <name type="scientific">Vibrio alginolyticus</name>
    <dbReference type="NCBI Taxonomy" id="663"/>
    <lineage>
        <taxon>Bacteria</taxon>
        <taxon>Pseudomonadati</taxon>
        <taxon>Pseudomonadota</taxon>
        <taxon>Gammaproteobacteria</taxon>
        <taxon>Vibrionales</taxon>
        <taxon>Vibrionaceae</taxon>
        <taxon>Vibrio</taxon>
    </lineage>
</organism>
<geneLocation type="plasmid" evidence="1">
    <name>pL289</name>
</geneLocation>
<reference evidence="1" key="1">
    <citation type="submission" date="2016-10" db="EMBL/GenBank/DDBJ databases">
        <title>The High Quality Genome of Vibrio alginolyticus K01M1.</title>
        <authorList>
            <person name="Wendling C."/>
            <person name="Chibani C.M."/>
            <person name="Hertel R."/>
            <person name="Sproer C."/>
            <person name="Bunk B."/>
            <person name="Overmann J."/>
            <person name="Roth O."/>
            <person name="Liesegang H."/>
        </authorList>
    </citation>
    <scope>NUCLEOTIDE SEQUENCE</scope>
    <source>
        <strain evidence="1">K05K4</strain>
        <plasmid evidence="1">pL289</plasmid>
    </source>
</reference>
<protein>
    <submittedName>
        <fullName evidence="1">Uncharacterized protein</fullName>
    </submittedName>
</protein>
<dbReference type="AlphaFoldDB" id="A0A1W6UF81"/>
<keyword evidence="1" id="KW-0614">Plasmid</keyword>
<proteinExistence type="predicted"/>
<dbReference type="RefSeq" id="WP_025767339.1">
    <property type="nucleotide sequence ID" value="NZ_CP017893.1"/>
</dbReference>
<dbReference type="EMBL" id="CP017904">
    <property type="protein sequence ID" value="ARP21659.1"/>
    <property type="molecule type" value="Genomic_DNA"/>
</dbReference>
<name>A0A1W6UF81_VIBAL</name>
<gene>
    <name evidence="1" type="ORF">K05K4_49500</name>
</gene>
<evidence type="ECO:0000313" key="1">
    <source>
        <dbReference type="EMBL" id="ARP21659.1"/>
    </source>
</evidence>
<accession>A0A1W6UF81</accession>